<organism evidence="2 3">
    <name type="scientific">Protopolystoma xenopodis</name>
    <dbReference type="NCBI Taxonomy" id="117903"/>
    <lineage>
        <taxon>Eukaryota</taxon>
        <taxon>Metazoa</taxon>
        <taxon>Spiralia</taxon>
        <taxon>Lophotrochozoa</taxon>
        <taxon>Platyhelminthes</taxon>
        <taxon>Monogenea</taxon>
        <taxon>Polyopisthocotylea</taxon>
        <taxon>Polystomatidea</taxon>
        <taxon>Polystomatidae</taxon>
        <taxon>Protopolystoma</taxon>
    </lineage>
</organism>
<proteinExistence type="predicted"/>
<protein>
    <submittedName>
        <fullName evidence="2">Uncharacterized protein</fullName>
    </submittedName>
</protein>
<accession>A0A448XT26</accession>
<name>A0A448XT26_9PLAT</name>
<reference evidence="2" key="1">
    <citation type="submission" date="2018-11" db="EMBL/GenBank/DDBJ databases">
        <authorList>
            <consortium name="Pathogen Informatics"/>
        </authorList>
    </citation>
    <scope>NUCLEOTIDE SEQUENCE</scope>
</reference>
<dbReference type="Proteomes" id="UP000784294">
    <property type="component" value="Unassembled WGS sequence"/>
</dbReference>
<dbReference type="AlphaFoldDB" id="A0A448XT26"/>
<feature type="region of interest" description="Disordered" evidence="1">
    <location>
        <begin position="30"/>
        <end position="61"/>
    </location>
</feature>
<comment type="caution">
    <text evidence="2">The sequence shown here is derived from an EMBL/GenBank/DDBJ whole genome shotgun (WGS) entry which is preliminary data.</text>
</comment>
<gene>
    <name evidence="2" type="ORF">PXEA_LOCUS37747</name>
</gene>
<evidence type="ECO:0000256" key="1">
    <source>
        <dbReference type="SAM" id="MobiDB-lite"/>
    </source>
</evidence>
<keyword evidence="3" id="KW-1185">Reference proteome</keyword>
<dbReference type="EMBL" id="CAAALY010294224">
    <property type="protein sequence ID" value="VEL44307.1"/>
    <property type="molecule type" value="Genomic_DNA"/>
</dbReference>
<evidence type="ECO:0000313" key="3">
    <source>
        <dbReference type="Proteomes" id="UP000784294"/>
    </source>
</evidence>
<evidence type="ECO:0000313" key="2">
    <source>
        <dbReference type="EMBL" id="VEL44307.1"/>
    </source>
</evidence>
<sequence length="74" mass="8073">MALAEDRRAIRAGDVDAQLGIWPRMLDRLASMETENQPTSDDAGVRSPGRQGPFCRESECPKGAQLGNRTKCLA</sequence>